<dbReference type="PROSITE" id="PS50004">
    <property type="entry name" value="C2"/>
    <property type="match status" value="1"/>
</dbReference>
<evidence type="ECO:0000259" key="2">
    <source>
        <dbReference type="PROSITE" id="PS50004"/>
    </source>
</evidence>
<reference evidence="3" key="1">
    <citation type="journal article" date="2023" name="GigaByte">
        <title>Genome assembly of the bearded iris, Iris pallida Lam.</title>
        <authorList>
            <person name="Bruccoleri R.E."/>
            <person name="Oakeley E.J."/>
            <person name="Faust A.M.E."/>
            <person name="Altorfer M."/>
            <person name="Dessus-Babus S."/>
            <person name="Burckhardt D."/>
            <person name="Oertli M."/>
            <person name="Naumann U."/>
            <person name="Petersen F."/>
            <person name="Wong J."/>
        </authorList>
    </citation>
    <scope>NUCLEOTIDE SEQUENCE</scope>
    <source>
        <strain evidence="3">GSM-AAB239-AS_SAM_17_03QT</strain>
    </source>
</reference>
<feature type="domain" description="C2" evidence="2">
    <location>
        <begin position="1"/>
        <end position="116"/>
    </location>
</feature>
<protein>
    <submittedName>
        <fullName evidence="3">Phospholipase D delta-like</fullName>
    </submittedName>
</protein>
<organism evidence="3 4">
    <name type="scientific">Iris pallida</name>
    <name type="common">Sweet iris</name>
    <dbReference type="NCBI Taxonomy" id="29817"/>
    <lineage>
        <taxon>Eukaryota</taxon>
        <taxon>Viridiplantae</taxon>
        <taxon>Streptophyta</taxon>
        <taxon>Embryophyta</taxon>
        <taxon>Tracheophyta</taxon>
        <taxon>Spermatophyta</taxon>
        <taxon>Magnoliopsida</taxon>
        <taxon>Liliopsida</taxon>
        <taxon>Asparagales</taxon>
        <taxon>Iridaceae</taxon>
        <taxon>Iridoideae</taxon>
        <taxon>Irideae</taxon>
        <taxon>Iris</taxon>
    </lineage>
</organism>
<dbReference type="InterPro" id="IPR000008">
    <property type="entry name" value="C2_dom"/>
</dbReference>
<sequence>MVLLPQRLRRWCTLCRCTPETHPDEGDEAHHRRRKRVITSADPYVTVKVSGARTRVIPNSRDPLSDERFKIPLAHFFSHLLLHVKDNVAFGAQLIGTVPLPLRRRRPPMVPHPQLQRQATETQLRSPPLLQVHP</sequence>
<name>A0AAX6HCU6_IRIPA</name>
<evidence type="ECO:0000256" key="1">
    <source>
        <dbReference type="SAM" id="MobiDB-lite"/>
    </source>
</evidence>
<proteinExistence type="predicted"/>
<comment type="caution">
    <text evidence="3">The sequence shown here is derived from an EMBL/GenBank/DDBJ whole genome shotgun (WGS) entry which is preliminary data.</text>
</comment>
<accession>A0AAX6HCU6</accession>
<dbReference type="Proteomes" id="UP001140949">
    <property type="component" value="Unassembled WGS sequence"/>
</dbReference>
<dbReference type="EMBL" id="JANAVB010010799">
    <property type="protein sequence ID" value="KAJ6838215.1"/>
    <property type="molecule type" value="Genomic_DNA"/>
</dbReference>
<dbReference type="InterPro" id="IPR035892">
    <property type="entry name" value="C2_domain_sf"/>
</dbReference>
<feature type="compositionally biased region" description="Polar residues" evidence="1">
    <location>
        <begin position="115"/>
        <end position="125"/>
    </location>
</feature>
<gene>
    <name evidence="3" type="ORF">M6B38_320050</name>
</gene>
<dbReference type="Pfam" id="PF00168">
    <property type="entry name" value="C2"/>
    <property type="match status" value="1"/>
</dbReference>
<evidence type="ECO:0000313" key="3">
    <source>
        <dbReference type="EMBL" id="KAJ6838215.1"/>
    </source>
</evidence>
<evidence type="ECO:0000313" key="4">
    <source>
        <dbReference type="Proteomes" id="UP001140949"/>
    </source>
</evidence>
<dbReference type="SUPFAM" id="SSF49562">
    <property type="entry name" value="C2 domain (Calcium/lipid-binding domain, CaLB)"/>
    <property type="match status" value="1"/>
</dbReference>
<keyword evidence="4" id="KW-1185">Reference proteome</keyword>
<dbReference type="Gene3D" id="2.60.40.150">
    <property type="entry name" value="C2 domain"/>
    <property type="match status" value="1"/>
</dbReference>
<dbReference type="AlphaFoldDB" id="A0AAX6HCU6"/>
<feature type="region of interest" description="Disordered" evidence="1">
    <location>
        <begin position="103"/>
        <end position="134"/>
    </location>
</feature>
<reference evidence="3" key="2">
    <citation type="submission" date="2023-04" db="EMBL/GenBank/DDBJ databases">
        <authorList>
            <person name="Bruccoleri R.E."/>
            <person name="Oakeley E.J."/>
            <person name="Faust A.-M."/>
            <person name="Dessus-Babus S."/>
            <person name="Altorfer M."/>
            <person name="Burckhardt D."/>
            <person name="Oertli M."/>
            <person name="Naumann U."/>
            <person name="Petersen F."/>
            <person name="Wong J."/>
        </authorList>
    </citation>
    <scope>NUCLEOTIDE SEQUENCE</scope>
    <source>
        <strain evidence="3">GSM-AAB239-AS_SAM_17_03QT</strain>
        <tissue evidence="3">Leaf</tissue>
    </source>
</reference>